<evidence type="ECO:0000259" key="6">
    <source>
        <dbReference type="PROSITE" id="PS51383"/>
    </source>
</evidence>
<dbReference type="HOGENOM" id="CLU_024853_2_5_6"/>
<dbReference type="InterPro" id="IPR029056">
    <property type="entry name" value="Ribokinase-like"/>
</dbReference>
<keyword evidence="1" id="KW-0547">Nucleotide-binding</keyword>
<dbReference type="CDD" id="cd01171">
    <property type="entry name" value="YXKO-related"/>
    <property type="match status" value="1"/>
</dbReference>
<evidence type="ECO:0000256" key="2">
    <source>
        <dbReference type="ARBA" id="ARBA00022840"/>
    </source>
</evidence>
<accession>G9ZF57</accession>
<dbReference type="NCBIfam" id="TIGR00196">
    <property type="entry name" value="yjeF_cterm"/>
    <property type="match status" value="1"/>
</dbReference>
<dbReference type="GO" id="GO:0052855">
    <property type="term" value="F:ADP-dependent NAD(P)H-hydrate dehydratase activity"/>
    <property type="evidence" value="ECO:0007669"/>
    <property type="project" value="TreeGrafter"/>
</dbReference>
<proteinExistence type="predicted"/>
<organism evidence="7 8">
    <name type="scientific">Cardiobacterium valvarum F0432</name>
    <dbReference type="NCBI Taxonomy" id="797473"/>
    <lineage>
        <taxon>Bacteria</taxon>
        <taxon>Pseudomonadati</taxon>
        <taxon>Pseudomonadota</taxon>
        <taxon>Gammaproteobacteria</taxon>
        <taxon>Cardiobacteriales</taxon>
        <taxon>Cardiobacteriaceae</taxon>
        <taxon>Cardiobacterium</taxon>
    </lineage>
</organism>
<dbReference type="InterPro" id="IPR000631">
    <property type="entry name" value="CARKD"/>
</dbReference>
<feature type="domain" description="YjeF C-terminal" evidence="6">
    <location>
        <begin position="1"/>
        <end position="205"/>
    </location>
</feature>
<evidence type="ECO:0000313" key="7">
    <source>
        <dbReference type="EMBL" id="EHM54162.1"/>
    </source>
</evidence>
<keyword evidence="3" id="KW-0521">NADP</keyword>
<evidence type="ECO:0000256" key="4">
    <source>
        <dbReference type="ARBA" id="ARBA00023027"/>
    </source>
</evidence>
<dbReference type="AlphaFoldDB" id="G9ZF57"/>
<dbReference type="EMBL" id="AGCM01000076">
    <property type="protein sequence ID" value="EHM54162.1"/>
    <property type="molecule type" value="Genomic_DNA"/>
</dbReference>
<dbReference type="PATRIC" id="fig|797473.3.peg.1136"/>
<dbReference type="Pfam" id="PF01256">
    <property type="entry name" value="Carb_kinase"/>
    <property type="match status" value="1"/>
</dbReference>
<sequence length="210" mass="21611">MTDADAHPDHNTRLERDIPADAVLIGCGLGTHPDTAGFIADLSTRYHDHAILWDADALNLIARDSVLQQHLPPRSILTPHPGEFARLYGKALAHDCERIPAAQALAARMGAVIVLKGKYSIISAPDGTTVINPTGNAGMAKGGSGDVLAGLTAALLAQGYAPFPAACLGAYLHGLAADLALETSAINSLTASDIIAAIPAAWRSIAVASA</sequence>
<gene>
    <name evidence="7" type="ORF">HMPREF9080_01412</name>
</gene>
<dbReference type="PANTHER" id="PTHR12592">
    <property type="entry name" value="ATP-DEPENDENT (S)-NAD(P)H-HYDRATE DEHYDRATASE FAMILY MEMBER"/>
    <property type="match status" value="1"/>
</dbReference>
<evidence type="ECO:0000256" key="5">
    <source>
        <dbReference type="ARBA" id="ARBA00023239"/>
    </source>
</evidence>
<name>G9ZF57_9GAMM</name>
<evidence type="ECO:0000313" key="8">
    <source>
        <dbReference type="Proteomes" id="UP000004750"/>
    </source>
</evidence>
<keyword evidence="4" id="KW-0520">NAD</keyword>
<dbReference type="GO" id="GO:0005524">
    <property type="term" value="F:ATP binding"/>
    <property type="evidence" value="ECO:0007669"/>
    <property type="project" value="UniProtKB-KW"/>
</dbReference>
<comment type="caution">
    <text evidence="7">The sequence shown here is derived from an EMBL/GenBank/DDBJ whole genome shotgun (WGS) entry which is preliminary data.</text>
</comment>
<keyword evidence="5" id="KW-0456">Lyase</keyword>
<dbReference type="PANTHER" id="PTHR12592:SF0">
    <property type="entry name" value="ATP-DEPENDENT (S)-NAD(P)H-HYDRATE DEHYDRATASE"/>
    <property type="match status" value="1"/>
</dbReference>
<dbReference type="GO" id="GO:0052856">
    <property type="term" value="F:NAD(P)HX epimerase activity"/>
    <property type="evidence" value="ECO:0007669"/>
    <property type="project" value="TreeGrafter"/>
</dbReference>
<protein>
    <submittedName>
        <fullName evidence="7">Putative YjeF domain protein</fullName>
    </submittedName>
</protein>
<dbReference type="STRING" id="797473.HMPREF9080_01412"/>
<dbReference type="SUPFAM" id="SSF53613">
    <property type="entry name" value="Ribokinase-like"/>
    <property type="match status" value="1"/>
</dbReference>
<dbReference type="Gene3D" id="3.40.1190.20">
    <property type="match status" value="1"/>
</dbReference>
<dbReference type="Proteomes" id="UP000004750">
    <property type="component" value="Unassembled WGS sequence"/>
</dbReference>
<dbReference type="GO" id="GO:0110051">
    <property type="term" value="P:metabolite repair"/>
    <property type="evidence" value="ECO:0007669"/>
    <property type="project" value="TreeGrafter"/>
</dbReference>
<reference evidence="7 8" key="1">
    <citation type="submission" date="2011-08" db="EMBL/GenBank/DDBJ databases">
        <authorList>
            <person name="Weinstock G."/>
            <person name="Sodergren E."/>
            <person name="Clifton S."/>
            <person name="Fulton L."/>
            <person name="Fulton B."/>
            <person name="Courtney L."/>
            <person name="Fronick C."/>
            <person name="Harrison M."/>
            <person name="Strong C."/>
            <person name="Farmer C."/>
            <person name="Delahaunty K."/>
            <person name="Markovic C."/>
            <person name="Hall O."/>
            <person name="Minx P."/>
            <person name="Tomlinson C."/>
            <person name="Mitreva M."/>
            <person name="Hou S."/>
            <person name="Chen J."/>
            <person name="Wollam A."/>
            <person name="Pepin K.H."/>
            <person name="Johnson M."/>
            <person name="Bhonagiri V."/>
            <person name="Zhang X."/>
            <person name="Suruliraj S."/>
            <person name="Warren W."/>
            <person name="Chinwalla A."/>
            <person name="Mardis E.R."/>
            <person name="Wilson R.K."/>
        </authorList>
    </citation>
    <scope>NUCLEOTIDE SEQUENCE [LARGE SCALE GENOMIC DNA]</scope>
    <source>
        <strain evidence="7 8">F0432</strain>
    </source>
</reference>
<dbReference type="PROSITE" id="PS51383">
    <property type="entry name" value="YJEF_C_3"/>
    <property type="match status" value="1"/>
</dbReference>
<keyword evidence="2" id="KW-0067">ATP-binding</keyword>
<evidence type="ECO:0000256" key="3">
    <source>
        <dbReference type="ARBA" id="ARBA00022857"/>
    </source>
</evidence>
<evidence type="ECO:0000256" key="1">
    <source>
        <dbReference type="ARBA" id="ARBA00022741"/>
    </source>
</evidence>